<name>A0A4Z1FMR4_9HELO</name>
<protein>
    <submittedName>
        <fullName evidence="1">Uncharacterized protein</fullName>
    </submittedName>
</protein>
<evidence type="ECO:0000313" key="1">
    <source>
        <dbReference type="EMBL" id="TGO24112.1"/>
    </source>
</evidence>
<gene>
    <name evidence="1" type="ORF">BPAE_0112g00310</name>
</gene>
<sequence length="74" mass="7789">MFAFQDQLASNPGGGTDLCILDSSAVPEDSDVGKTTMASVRRRHLAQSVSPTFRSSVDEVVDIALALPPEQLAA</sequence>
<dbReference type="EMBL" id="PQXI01000112">
    <property type="protein sequence ID" value="TGO24112.1"/>
    <property type="molecule type" value="Genomic_DNA"/>
</dbReference>
<organism evidence="1 2">
    <name type="scientific">Botrytis paeoniae</name>
    <dbReference type="NCBI Taxonomy" id="278948"/>
    <lineage>
        <taxon>Eukaryota</taxon>
        <taxon>Fungi</taxon>
        <taxon>Dikarya</taxon>
        <taxon>Ascomycota</taxon>
        <taxon>Pezizomycotina</taxon>
        <taxon>Leotiomycetes</taxon>
        <taxon>Helotiales</taxon>
        <taxon>Sclerotiniaceae</taxon>
        <taxon>Botrytis</taxon>
    </lineage>
</organism>
<accession>A0A4Z1FMR4</accession>
<comment type="caution">
    <text evidence="1">The sequence shown here is derived from an EMBL/GenBank/DDBJ whole genome shotgun (WGS) entry which is preliminary data.</text>
</comment>
<proteinExistence type="predicted"/>
<evidence type="ECO:0000313" key="2">
    <source>
        <dbReference type="Proteomes" id="UP000297910"/>
    </source>
</evidence>
<keyword evidence="2" id="KW-1185">Reference proteome</keyword>
<reference evidence="1 2" key="1">
    <citation type="submission" date="2017-12" db="EMBL/GenBank/DDBJ databases">
        <title>Comparative genomics of Botrytis spp.</title>
        <authorList>
            <person name="Valero-Jimenez C.A."/>
            <person name="Tapia P."/>
            <person name="Veloso J."/>
            <person name="Silva-Moreno E."/>
            <person name="Staats M."/>
            <person name="Valdes J.H."/>
            <person name="Van Kan J.A.L."/>
        </authorList>
    </citation>
    <scope>NUCLEOTIDE SEQUENCE [LARGE SCALE GENOMIC DNA]</scope>
    <source>
        <strain evidence="1 2">Bp0003</strain>
    </source>
</reference>
<dbReference type="Proteomes" id="UP000297910">
    <property type="component" value="Unassembled WGS sequence"/>
</dbReference>
<dbReference type="AlphaFoldDB" id="A0A4Z1FMR4"/>